<comment type="caution">
    <text evidence="5">The sequence shown here is derived from an EMBL/GenBank/DDBJ whole genome shotgun (WGS) entry which is preliminary data.</text>
</comment>
<organism evidence="5">
    <name type="scientific">bioreactor metagenome</name>
    <dbReference type="NCBI Taxonomy" id="1076179"/>
    <lineage>
        <taxon>unclassified sequences</taxon>
        <taxon>metagenomes</taxon>
        <taxon>ecological metagenomes</taxon>
    </lineage>
</organism>
<keyword evidence="2" id="KW-0132">Cell division</keyword>
<gene>
    <name evidence="5" type="primary">scpB_11</name>
    <name evidence="5" type="ORF">SDC9_86829</name>
</gene>
<dbReference type="InterPro" id="IPR036388">
    <property type="entry name" value="WH-like_DNA-bd_sf"/>
</dbReference>
<evidence type="ECO:0000256" key="3">
    <source>
        <dbReference type="ARBA" id="ARBA00022829"/>
    </source>
</evidence>
<dbReference type="NCBIfam" id="TIGR00281">
    <property type="entry name" value="SMC-Scp complex subunit ScpB"/>
    <property type="match status" value="1"/>
</dbReference>
<evidence type="ECO:0000256" key="4">
    <source>
        <dbReference type="ARBA" id="ARBA00023306"/>
    </source>
</evidence>
<sequence length="191" mass="20893">MSEIETEQLETPNIKIRLEALLFVASGPVTTSQLAEALNVEVKDVEQTLAELQSDYEQNRGIALQWHGGRVQLTTSASSAADVERFLGLEALSRLSRAAVETMAIIAYRQPISRPGIDAIRGVSSDGVIKNLLSKGLIQEVGRAEGPGRPILFATTTEFLQHFGLVSLDQLPPFEKPEEESAEPQNRLLKD</sequence>
<evidence type="ECO:0000256" key="1">
    <source>
        <dbReference type="ARBA" id="ARBA00022490"/>
    </source>
</evidence>
<dbReference type="Gene3D" id="1.10.10.10">
    <property type="entry name" value="Winged helix-like DNA-binding domain superfamily/Winged helix DNA-binding domain"/>
    <property type="match status" value="2"/>
</dbReference>
<keyword evidence="3" id="KW-0159">Chromosome partition</keyword>
<dbReference type="GO" id="GO:0051301">
    <property type="term" value="P:cell division"/>
    <property type="evidence" value="ECO:0007669"/>
    <property type="project" value="UniProtKB-KW"/>
</dbReference>
<evidence type="ECO:0000313" key="5">
    <source>
        <dbReference type="EMBL" id="MPM40189.1"/>
    </source>
</evidence>
<dbReference type="EMBL" id="VSSQ01008909">
    <property type="protein sequence ID" value="MPM40189.1"/>
    <property type="molecule type" value="Genomic_DNA"/>
</dbReference>
<keyword evidence="4" id="KW-0131">Cell cycle</keyword>
<dbReference type="SUPFAM" id="SSF46785">
    <property type="entry name" value="Winged helix' DNA-binding domain"/>
    <property type="match status" value="2"/>
</dbReference>
<accession>A0A644ZHA8</accession>
<dbReference type="PANTHER" id="PTHR34298">
    <property type="entry name" value="SEGREGATION AND CONDENSATION PROTEIN B"/>
    <property type="match status" value="1"/>
</dbReference>
<dbReference type="AlphaFoldDB" id="A0A644ZHA8"/>
<reference evidence="5" key="1">
    <citation type="submission" date="2019-08" db="EMBL/GenBank/DDBJ databases">
        <authorList>
            <person name="Kucharzyk K."/>
            <person name="Murdoch R.W."/>
            <person name="Higgins S."/>
            <person name="Loffler F."/>
        </authorList>
    </citation>
    <scope>NUCLEOTIDE SEQUENCE</scope>
</reference>
<evidence type="ECO:0000256" key="2">
    <source>
        <dbReference type="ARBA" id="ARBA00022618"/>
    </source>
</evidence>
<keyword evidence="1" id="KW-0963">Cytoplasm</keyword>
<dbReference type="InterPro" id="IPR036390">
    <property type="entry name" value="WH_DNA-bd_sf"/>
</dbReference>
<name>A0A644ZHA8_9ZZZZ</name>
<proteinExistence type="predicted"/>
<dbReference type="PIRSF" id="PIRSF019345">
    <property type="entry name" value="ScpB"/>
    <property type="match status" value="1"/>
</dbReference>
<dbReference type="InterPro" id="IPR005234">
    <property type="entry name" value="ScpB_csome_segregation"/>
</dbReference>
<protein>
    <submittedName>
        <fullName evidence="5">Segregation and condensation protein B</fullName>
    </submittedName>
</protein>
<dbReference type="Pfam" id="PF04079">
    <property type="entry name" value="SMC_ScpB"/>
    <property type="match status" value="1"/>
</dbReference>
<dbReference type="PANTHER" id="PTHR34298:SF2">
    <property type="entry name" value="SEGREGATION AND CONDENSATION PROTEIN B"/>
    <property type="match status" value="1"/>
</dbReference>
<dbReference type="GO" id="GO:0051304">
    <property type="term" value="P:chromosome separation"/>
    <property type="evidence" value="ECO:0007669"/>
    <property type="project" value="InterPro"/>
</dbReference>